<accession>A0AAD4U2Q1</accession>
<name>A0AAD4U2Q1_OVIAM</name>
<dbReference type="EMBL" id="JAKZEL010000011">
    <property type="protein sequence ID" value="KAI4539283.1"/>
    <property type="molecule type" value="Genomic_DNA"/>
</dbReference>
<dbReference type="Proteomes" id="UP001214576">
    <property type="component" value="Unassembled WGS sequence"/>
</dbReference>
<protein>
    <submittedName>
        <fullName evidence="3">Uncharacterized protein</fullName>
    </submittedName>
</protein>
<dbReference type="AlphaFoldDB" id="A0AAD4U2Q1"/>
<evidence type="ECO:0000313" key="4">
    <source>
        <dbReference type="Proteomes" id="UP001214576"/>
    </source>
</evidence>
<sequence>MVSRTSVPKMLLIAEYMILAMVVSCSGSKFERVCSMKQSRMFWRRKYGDPALGTQARKEQSQQAPVTSRSSQSRQSHLSFLPLSGFNEERIIKEKVSWRGGEEYEIQSPILRWRSAFKGSNDGISLFTTGDRIWNIIETMGSECVGKPLKARQVEIQKYILKKPKKPVLQDCK</sequence>
<feature type="chain" id="PRO_5042154611" evidence="2">
    <location>
        <begin position="28"/>
        <end position="173"/>
    </location>
</feature>
<evidence type="ECO:0000313" key="3">
    <source>
        <dbReference type="EMBL" id="KAI4539283.1"/>
    </source>
</evidence>
<organism evidence="3 4">
    <name type="scientific">Ovis ammon polii</name>
    <dbReference type="NCBI Taxonomy" id="230172"/>
    <lineage>
        <taxon>Eukaryota</taxon>
        <taxon>Metazoa</taxon>
        <taxon>Chordata</taxon>
        <taxon>Craniata</taxon>
        <taxon>Vertebrata</taxon>
        <taxon>Euteleostomi</taxon>
        <taxon>Mammalia</taxon>
        <taxon>Eutheria</taxon>
        <taxon>Laurasiatheria</taxon>
        <taxon>Artiodactyla</taxon>
        <taxon>Ruminantia</taxon>
        <taxon>Pecora</taxon>
        <taxon>Bovidae</taxon>
        <taxon>Caprinae</taxon>
        <taxon>Ovis</taxon>
    </lineage>
</organism>
<feature type="signal peptide" evidence="2">
    <location>
        <begin position="1"/>
        <end position="27"/>
    </location>
</feature>
<keyword evidence="2" id="KW-0732">Signal</keyword>
<evidence type="ECO:0000256" key="2">
    <source>
        <dbReference type="SAM" id="SignalP"/>
    </source>
</evidence>
<comment type="caution">
    <text evidence="3">The sequence shown here is derived from an EMBL/GenBank/DDBJ whole genome shotgun (WGS) entry which is preliminary data.</text>
</comment>
<evidence type="ECO:0000256" key="1">
    <source>
        <dbReference type="SAM" id="MobiDB-lite"/>
    </source>
</evidence>
<keyword evidence="4" id="KW-1185">Reference proteome</keyword>
<feature type="region of interest" description="Disordered" evidence="1">
    <location>
        <begin position="53"/>
        <end position="76"/>
    </location>
</feature>
<reference evidence="3" key="1">
    <citation type="submission" date="2022-03" db="EMBL/GenBank/DDBJ databases">
        <title>Genomic analyses of argali, domestic sheep and their hybrids provide insights into chromosomal evolution, heterosis and genetic basis of agronomic traits.</title>
        <authorList>
            <person name="Li M."/>
        </authorList>
    </citation>
    <scope>NUCLEOTIDE SEQUENCE</scope>
    <source>
        <strain evidence="3">CAU-MHL-2022a</strain>
        <tissue evidence="3">Skin</tissue>
    </source>
</reference>
<gene>
    <name evidence="3" type="ORF">MG293_010675</name>
</gene>
<proteinExistence type="predicted"/>